<evidence type="ECO:0000313" key="2">
    <source>
        <dbReference type="Proteomes" id="UP000310158"/>
    </source>
</evidence>
<protein>
    <submittedName>
        <fullName evidence="1">Uncharacterized protein</fullName>
    </submittedName>
</protein>
<gene>
    <name evidence="1" type="ORF">EW146_g10355</name>
</gene>
<dbReference type="OrthoDB" id="3262244at2759"/>
<proteinExistence type="predicted"/>
<reference evidence="1 2" key="1">
    <citation type="submission" date="2019-02" db="EMBL/GenBank/DDBJ databases">
        <title>Genome sequencing of the rare red list fungi Bondarzewia mesenterica.</title>
        <authorList>
            <person name="Buettner E."/>
            <person name="Kellner H."/>
        </authorList>
    </citation>
    <scope>NUCLEOTIDE SEQUENCE [LARGE SCALE GENOMIC DNA]</scope>
    <source>
        <strain evidence="1 2">DSM 108281</strain>
    </source>
</reference>
<dbReference type="PANTHER" id="PTHR10039">
    <property type="entry name" value="AMELOGENIN"/>
    <property type="match status" value="1"/>
</dbReference>
<keyword evidence="2" id="KW-1185">Reference proteome</keyword>
<dbReference type="EMBL" id="SGPL01001280">
    <property type="protein sequence ID" value="THH03728.1"/>
    <property type="molecule type" value="Genomic_DNA"/>
</dbReference>
<accession>A0A4S4KZP7</accession>
<sequence length="249" mass="27920">MSESRTSRAGLLDDLYSNVLESIFNMKRADVRARFGSVMGQILAALEPLSMGALVVLRSTIDPGNIDVLGSVRSIVQCMGSLLSGVTGDDHSVPIQPLHTSFRDFLTDPSRGGDFYVDESQPHSQLALASLRVLNRDLPFNICQLETSHLRNADVPGLVERVSNAISPPLPYSCRFWATHLNETQFDAIILMEIEDFLREKILFWFEAFSLIDALPSAWQTLAYPIRWVNLKPEAKTWEDEVLRDAQNL</sequence>
<dbReference type="Proteomes" id="UP000310158">
    <property type="component" value="Unassembled WGS sequence"/>
</dbReference>
<name>A0A4S4KZP7_9AGAM</name>
<comment type="caution">
    <text evidence="1">The sequence shown here is derived from an EMBL/GenBank/DDBJ whole genome shotgun (WGS) entry which is preliminary data.</text>
</comment>
<evidence type="ECO:0000313" key="1">
    <source>
        <dbReference type="EMBL" id="THH03728.1"/>
    </source>
</evidence>
<organism evidence="1 2">
    <name type="scientific">Bondarzewia mesenterica</name>
    <dbReference type="NCBI Taxonomy" id="1095465"/>
    <lineage>
        <taxon>Eukaryota</taxon>
        <taxon>Fungi</taxon>
        <taxon>Dikarya</taxon>
        <taxon>Basidiomycota</taxon>
        <taxon>Agaricomycotina</taxon>
        <taxon>Agaricomycetes</taxon>
        <taxon>Russulales</taxon>
        <taxon>Bondarzewiaceae</taxon>
        <taxon>Bondarzewia</taxon>
    </lineage>
</organism>
<dbReference type="AlphaFoldDB" id="A0A4S4KZP7"/>
<feature type="non-terminal residue" evidence="1">
    <location>
        <position position="249"/>
    </location>
</feature>